<feature type="transmembrane region" description="Helical" evidence="9">
    <location>
        <begin position="145"/>
        <end position="164"/>
    </location>
</feature>
<evidence type="ECO:0000256" key="2">
    <source>
        <dbReference type="ARBA" id="ARBA00008066"/>
    </source>
</evidence>
<feature type="transmembrane region" description="Helical" evidence="9">
    <location>
        <begin position="214"/>
        <end position="239"/>
    </location>
</feature>
<evidence type="ECO:0000256" key="7">
    <source>
        <dbReference type="ARBA" id="ARBA00023136"/>
    </source>
</evidence>
<feature type="region of interest" description="Disordered" evidence="8">
    <location>
        <begin position="1"/>
        <end position="102"/>
    </location>
</feature>
<protein>
    <submittedName>
        <fullName evidence="11">Vacuolar amino acid transporter 2</fullName>
    </submittedName>
</protein>
<keyword evidence="4 9" id="KW-0812">Transmembrane</keyword>
<feature type="transmembrane region" description="Helical" evidence="9">
    <location>
        <begin position="259"/>
        <end position="283"/>
    </location>
</feature>
<reference evidence="11 12" key="1">
    <citation type="submission" date="2015-06" db="EMBL/GenBank/DDBJ databases">
        <title>Draft genome of the ant-associated black yeast Phialophora attae CBS 131958.</title>
        <authorList>
            <person name="Moreno L.F."/>
            <person name="Stielow B.J."/>
            <person name="de Hoog S."/>
            <person name="Vicente V.A."/>
            <person name="Weiss V.A."/>
            <person name="de Vries M."/>
            <person name="Cruz L.M."/>
            <person name="Souza E.M."/>
        </authorList>
    </citation>
    <scope>NUCLEOTIDE SEQUENCE [LARGE SCALE GENOMIC DNA]</scope>
    <source>
        <strain evidence="11 12">CBS 131958</strain>
    </source>
</reference>
<organism evidence="11 12">
    <name type="scientific">Cyphellophora attinorum</name>
    <dbReference type="NCBI Taxonomy" id="1664694"/>
    <lineage>
        <taxon>Eukaryota</taxon>
        <taxon>Fungi</taxon>
        <taxon>Dikarya</taxon>
        <taxon>Ascomycota</taxon>
        <taxon>Pezizomycotina</taxon>
        <taxon>Eurotiomycetes</taxon>
        <taxon>Chaetothyriomycetidae</taxon>
        <taxon>Chaetothyriales</taxon>
        <taxon>Cyphellophoraceae</taxon>
        <taxon>Cyphellophora</taxon>
    </lineage>
</organism>
<dbReference type="OrthoDB" id="28208at2759"/>
<comment type="subcellular location">
    <subcellularLocation>
        <location evidence="1">Membrane</location>
        <topology evidence="1">Multi-pass membrane protein</topology>
    </subcellularLocation>
</comment>
<feature type="transmembrane region" description="Helical" evidence="9">
    <location>
        <begin position="325"/>
        <end position="346"/>
    </location>
</feature>
<feature type="domain" description="Amino acid transporter transmembrane" evidence="10">
    <location>
        <begin position="139"/>
        <end position="459"/>
    </location>
</feature>
<dbReference type="AlphaFoldDB" id="A0A0N1H821"/>
<dbReference type="PANTHER" id="PTHR22950:SF458">
    <property type="entry name" value="SODIUM-COUPLED NEUTRAL AMINO ACID TRANSPORTER 11-RELATED"/>
    <property type="match status" value="1"/>
</dbReference>
<dbReference type="STRING" id="1664694.A0A0N1H821"/>
<keyword evidence="12" id="KW-1185">Reference proteome</keyword>
<gene>
    <name evidence="11" type="ORF">AB675_2152</name>
</gene>
<dbReference type="GO" id="GO:0005783">
    <property type="term" value="C:endoplasmic reticulum"/>
    <property type="evidence" value="ECO:0007669"/>
    <property type="project" value="TreeGrafter"/>
</dbReference>
<dbReference type="EMBL" id="LFJN01000006">
    <property type="protein sequence ID" value="KPI42922.1"/>
    <property type="molecule type" value="Genomic_DNA"/>
</dbReference>
<dbReference type="InterPro" id="IPR013057">
    <property type="entry name" value="AA_transpt_TM"/>
</dbReference>
<proteinExistence type="inferred from homology"/>
<evidence type="ECO:0000256" key="6">
    <source>
        <dbReference type="ARBA" id="ARBA00022989"/>
    </source>
</evidence>
<feature type="transmembrane region" description="Helical" evidence="9">
    <location>
        <begin position="170"/>
        <end position="193"/>
    </location>
</feature>
<feature type="compositionally biased region" description="Basic and acidic residues" evidence="8">
    <location>
        <begin position="871"/>
        <end position="881"/>
    </location>
</feature>
<dbReference type="RefSeq" id="XP_018002885.1">
    <property type="nucleotide sequence ID" value="XM_018142100.1"/>
</dbReference>
<evidence type="ECO:0000256" key="5">
    <source>
        <dbReference type="ARBA" id="ARBA00022970"/>
    </source>
</evidence>
<evidence type="ECO:0000313" key="12">
    <source>
        <dbReference type="Proteomes" id="UP000038010"/>
    </source>
</evidence>
<dbReference type="Proteomes" id="UP000038010">
    <property type="component" value="Unassembled WGS sequence"/>
</dbReference>
<dbReference type="SUPFAM" id="SSF57414">
    <property type="entry name" value="Hairpin loop containing domain-like"/>
    <property type="match status" value="1"/>
</dbReference>
<dbReference type="VEuPathDB" id="FungiDB:AB675_2152"/>
<feature type="transmembrane region" description="Helical" evidence="9">
    <location>
        <begin position="367"/>
        <end position="390"/>
    </location>
</feature>
<comment type="caution">
    <text evidence="11">The sequence shown here is derived from an EMBL/GenBank/DDBJ whole genome shotgun (WGS) entry which is preliminary data.</text>
</comment>
<keyword evidence="7 9" id="KW-0472">Membrane</keyword>
<feature type="transmembrane region" description="Helical" evidence="9">
    <location>
        <begin position="781"/>
        <end position="804"/>
    </location>
</feature>
<feature type="transmembrane region" description="Helical" evidence="9">
    <location>
        <begin position="295"/>
        <end position="313"/>
    </location>
</feature>
<evidence type="ECO:0000256" key="8">
    <source>
        <dbReference type="SAM" id="MobiDB-lite"/>
    </source>
</evidence>
<dbReference type="PANTHER" id="PTHR22950">
    <property type="entry name" value="AMINO ACID TRANSPORTER"/>
    <property type="match status" value="1"/>
</dbReference>
<evidence type="ECO:0000256" key="3">
    <source>
        <dbReference type="ARBA" id="ARBA00022448"/>
    </source>
</evidence>
<keyword evidence="5" id="KW-0029">Amino-acid transport</keyword>
<keyword evidence="3" id="KW-0813">Transport</keyword>
<keyword evidence="6 9" id="KW-1133">Transmembrane helix</keyword>
<comment type="similarity">
    <text evidence="2">Belongs to the amino acid/polyamine transporter 2 family.</text>
</comment>
<evidence type="ECO:0000256" key="1">
    <source>
        <dbReference type="ARBA" id="ARBA00004141"/>
    </source>
</evidence>
<accession>A0A0N1H821</accession>
<dbReference type="GeneID" id="28733980"/>
<dbReference type="Pfam" id="PF01490">
    <property type="entry name" value="Aa_trans"/>
    <property type="match status" value="1"/>
</dbReference>
<evidence type="ECO:0000256" key="9">
    <source>
        <dbReference type="SAM" id="Phobius"/>
    </source>
</evidence>
<evidence type="ECO:0000313" key="11">
    <source>
        <dbReference type="EMBL" id="KPI42922.1"/>
    </source>
</evidence>
<sequence>MNDDAATNGHVGSPPPGLSNDPLESGPLIRDTDSSDDNDQLPALPSSKLRLNITRPPAPQRQSSLSQPRPPGTPRTTNRVRFEIEDQRQQSQEWVDEEDYLSTPGQDAPLLTDITPPSDSPFLSEAFQPEDHLPNARPKSGMRSAIMNMANSIIGAGIIGQPYAFRQAGLTMGIVLLIGLTITVDWTIRLIVINSKLSGTDSFQGTMQHCFGRSGLLAISVAQWAFAFGGMLAFCIIVGDTIPHVMQAVFPALTEMRFLWLLTNREAIIVLFVLAVSWPLSLYRDIAKLAKASTLALFSMLIIVITVLTQGPLVDNNLRGSLKGLLFVNSGFFQAVGVISFAFVCHHNSLLIYGSLSKPTLDRFSTVTHYSTFASLLACLLMALSGFLTFGDLTRGNVLNNFPSQGHLMVQIARLCFGLNMLTTLPLECFVCREVMNNYWFPEEPYNPQRHLIFTSALVDYTTDIGLKFNVKCKTGAPGNNIRNHTSETFTDCIEACATSWADDVPACRAVTYDFSQSRCQQKDGNTTTADFVSATNNATALAFSSQFDYDASKDICPGANGTIKTDVNGYQYQILCETFWSAGDSFDPNRSNESEYMAFHANNIEECLEYCSSKSPLCYGVRYTDDPNLSYHNCFAKRANGTLPLSGGKSKLQPNKVHTVALGLFQVNSTCTQAAYTANNSAILEPKCDYTADGPSLKQVHADNFEQCMDSCASYKDPQDSGNRECTGVLYQSNAESGFLNCYLKYALSNVTAKADWHVATVQGKAAQQANSGGGGSNSAVIGGAVGGAVGGVALLAGLLFWYRWSMKKARQSHGLKGKDMVESEPFSPNGAGISPPPGYKSTMTAPAEMAASSQRPPPPVTELDGGRYNGREAPRHELQ</sequence>
<feature type="region of interest" description="Disordered" evidence="8">
    <location>
        <begin position="816"/>
        <end position="881"/>
    </location>
</feature>
<dbReference type="GO" id="GO:0015179">
    <property type="term" value="F:L-amino acid transmembrane transporter activity"/>
    <property type="evidence" value="ECO:0007669"/>
    <property type="project" value="TreeGrafter"/>
</dbReference>
<name>A0A0N1H821_9EURO</name>
<evidence type="ECO:0000256" key="4">
    <source>
        <dbReference type="ARBA" id="ARBA00022692"/>
    </source>
</evidence>
<dbReference type="GO" id="GO:0016020">
    <property type="term" value="C:membrane"/>
    <property type="evidence" value="ECO:0007669"/>
    <property type="project" value="UniProtKB-SubCell"/>
</dbReference>
<evidence type="ECO:0000259" key="10">
    <source>
        <dbReference type="Pfam" id="PF01490"/>
    </source>
</evidence>